<keyword evidence="3" id="KW-1185">Reference proteome</keyword>
<dbReference type="AlphaFoldDB" id="A0AA41KDT4"/>
<protein>
    <recommendedName>
        <fullName evidence="4">Lipoprotein</fullName>
    </recommendedName>
</protein>
<accession>A0AA41KDT4</accession>
<feature type="region of interest" description="Disordered" evidence="1">
    <location>
        <begin position="57"/>
        <end position="77"/>
    </location>
</feature>
<organism evidence="2 3">
    <name type="scientific">Haloarcula salina</name>
    <dbReference type="NCBI Taxonomy" id="1429914"/>
    <lineage>
        <taxon>Archaea</taxon>
        <taxon>Methanobacteriati</taxon>
        <taxon>Methanobacteriota</taxon>
        <taxon>Stenosarchaea group</taxon>
        <taxon>Halobacteria</taxon>
        <taxon>Halobacteriales</taxon>
        <taxon>Haloarculaceae</taxon>
        <taxon>Haloarcula</taxon>
    </lineage>
</organism>
<evidence type="ECO:0008006" key="4">
    <source>
        <dbReference type="Google" id="ProtNLM"/>
    </source>
</evidence>
<evidence type="ECO:0000313" key="2">
    <source>
        <dbReference type="EMBL" id="MBV0900192.1"/>
    </source>
</evidence>
<reference evidence="2" key="1">
    <citation type="submission" date="2021-06" db="EMBL/GenBank/DDBJ databases">
        <title>New haloarchaea isolates fom saline soil.</title>
        <authorList>
            <person name="Duran-Viseras A."/>
            <person name="Sanchez-Porro C.S."/>
            <person name="Ventosa A."/>
        </authorList>
    </citation>
    <scope>NUCLEOTIDE SEQUENCE</scope>
    <source>
        <strain evidence="2">JCM 18369</strain>
    </source>
</reference>
<name>A0AA41KDT4_9EURY</name>
<evidence type="ECO:0000313" key="3">
    <source>
        <dbReference type="Proteomes" id="UP001166304"/>
    </source>
</evidence>
<proteinExistence type="predicted"/>
<gene>
    <name evidence="2" type="ORF">KTS37_00185</name>
</gene>
<dbReference type="PROSITE" id="PS51257">
    <property type="entry name" value="PROKAR_LIPOPROTEIN"/>
    <property type="match status" value="1"/>
</dbReference>
<dbReference type="Proteomes" id="UP001166304">
    <property type="component" value="Unassembled WGS sequence"/>
</dbReference>
<sequence>MDWSRRRLLATAATGLGVALAGCDTTDDAPPPSPGLDRRPVDDYEVERVRNTDAVPLFTRGSFPTSTDDADREGRPAGSYDHAYVVSEADVDELAFADVPEAKRLRSFAAATDFEAGSVYLFTTPVGACYDVRIESISLDPDGDPDGDFCRALRPADVACDVDEYDTLGYAIRLPVAREQTNGHSGGMSSSCRRAPSRVAFDAELTPHDGSDGE</sequence>
<dbReference type="EMBL" id="JAHQXE010000001">
    <property type="protein sequence ID" value="MBV0900192.1"/>
    <property type="molecule type" value="Genomic_DNA"/>
</dbReference>
<evidence type="ECO:0000256" key="1">
    <source>
        <dbReference type="SAM" id="MobiDB-lite"/>
    </source>
</evidence>
<dbReference type="RefSeq" id="WP_162412494.1">
    <property type="nucleotide sequence ID" value="NZ_JAHQXE010000001.1"/>
</dbReference>
<comment type="caution">
    <text evidence="2">The sequence shown here is derived from an EMBL/GenBank/DDBJ whole genome shotgun (WGS) entry which is preliminary data.</text>
</comment>